<keyword evidence="3" id="KW-1185">Reference proteome</keyword>
<accession>A0A8J4EDW4</accession>
<name>A0A8J4EDW4_9ACTN</name>
<feature type="transmembrane region" description="Helical" evidence="1">
    <location>
        <begin position="78"/>
        <end position="102"/>
    </location>
</feature>
<sequence length="356" mass="37850">MTGRTRPAGTDTDRLARRYRRLLVTYPRSYRRDRGAELLGALLDASPPGRTRPTVREALDLLRHGLRARLGRPASRSVVGWALLVATIGGLFGAAFATRAAWETAPPPPGPAEAVATTAEILPGLRFTGFVTPPATFTMYGQPLSRDLVPGLLLVDGGEYTLAETRGELVGGPVPSVPELAGLARRNLAAHGWTVHPTTTTPPETVVVAARRGDTAFRLEMYTDPSVRPGVSVTFQPVTPIAVYPAGAAGGLAGAFVAFLVFGWASRRTQGGWTDALQRVMLGFTMLLWWGPTVLGVTSMARHHADESHPSWHPMWEWLGQPALSGVFLLGCASALTALLAAAVGGRDGVAVRSAR</sequence>
<comment type="caution">
    <text evidence="2">The sequence shown here is derived from an EMBL/GenBank/DDBJ whole genome shotgun (WGS) entry which is preliminary data.</text>
</comment>
<dbReference type="EMBL" id="BOPH01000084">
    <property type="protein sequence ID" value="GIJ71008.1"/>
    <property type="molecule type" value="Genomic_DNA"/>
</dbReference>
<dbReference type="Proteomes" id="UP000635606">
    <property type="component" value="Unassembled WGS sequence"/>
</dbReference>
<gene>
    <name evidence="2" type="ORF">Voc01_059250</name>
</gene>
<evidence type="ECO:0000313" key="3">
    <source>
        <dbReference type="Proteomes" id="UP000635606"/>
    </source>
</evidence>
<organism evidence="2 3">
    <name type="scientific">Virgisporangium ochraceum</name>
    <dbReference type="NCBI Taxonomy" id="65505"/>
    <lineage>
        <taxon>Bacteria</taxon>
        <taxon>Bacillati</taxon>
        <taxon>Actinomycetota</taxon>
        <taxon>Actinomycetes</taxon>
        <taxon>Micromonosporales</taxon>
        <taxon>Micromonosporaceae</taxon>
        <taxon>Virgisporangium</taxon>
    </lineage>
</organism>
<dbReference type="AlphaFoldDB" id="A0A8J4EDW4"/>
<proteinExistence type="predicted"/>
<keyword evidence="1" id="KW-0472">Membrane</keyword>
<reference evidence="2" key="1">
    <citation type="submission" date="2021-01" db="EMBL/GenBank/DDBJ databases">
        <title>Whole genome shotgun sequence of Virgisporangium ochraceum NBRC 16418.</title>
        <authorList>
            <person name="Komaki H."/>
            <person name="Tamura T."/>
        </authorList>
    </citation>
    <scope>NUCLEOTIDE SEQUENCE</scope>
    <source>
        <strain evidence="2">NBRC 16418</strain>
    </source>
</reference>
<evidence type="ECO:0000313" key="2">
    <source>
        <dbReference type="EMBL" id="GIJ71008.1"/>
    </source>
</evidence>
<keyword evidence="1" id="KW-1133">Transmembrane helix</keyword>
<feature type="transmembrane region" description="Helical" evidence="1">
    <location>
        <begin position="323"/>
        <end position="346"/>
    </location>
</feature>
<feature type="transmembrane region" description="Helical" evidence="1">
    <location>
        <begin position="282"/>
        <end position="303"/>
    </location>
</feature>
<evidence type="ECO:0000256" key="1">
    <source>
        <dbReference type="SAM" id="Phobius"/>
    </source>
</evidence>
<protein>
    <submittedName>
        <fullName evidence="2">Uncharacterized protein</fullName>
    </submittedName>
</protein>
<feature type="transmembrane region" description="Helical" evidence="1">
    <location>
        <begin position="241"/>
        <end position="262"/>
    </location>
</feature>
<keyword evidence="1" id="KW-0812">Transmembrane</keyword>
<dbReference type="RefSeq" id="WP_203930899.1">
    <property type="nucleotide sequence ID" value="NZ_BOPH01000084.1"/>
</dbReference>